<feature type="region of interest" description="Disordered" evidence="2">
    <location>
        <begin position="335"/>
        <end position="454"/>
    </location>
</feature>
<dbReference type="InterPro" id="IPR000030">
    <property type="entry name" value="PPE_dom"/>
</dbReference>
<feature type="compositionally biased region" description="Gly residues" evidence="2">
    <location>
        <begin position="380"/>
        <end position="393"/>
    </location>
</feature>
<dbReference type="Pfam" id="PF00823">
    <property type="entry name" value="PPE"/>
    <property type="match status" value="1"/>
</dbReference>
<dbReference type="EMBL" id="MLIK01000004">
    <property type="protein sequence ID" value="OHU30460.1"/>
    <property type="molecule type" value="Genomic_DNA"/>
</dbReference>
<gene>
    <name evidence="4" type="ORF">BKG76_01480</name>
</gene>
<dbReference type="AlphaFoldDB" id="A0A1S1LDJ8"/>
<dbReference type="GeneID" id="57165457"/>
<comment type="similarity">
    <text evidence="1">Belongs to the mycobacterial PPE family.</text>
</comment>
<dbReference type="GO" id="GO:0052572">
    <property type="term" value="P:response to host immune response"/>
    <property type="evidence" value="ECO:0007669"/>
    <property type="project" value="TreeGrafter"/>
</dbReference>
<feature type="compositionally biased region" description="Low complexity" evidence="2">
    <location>
        <begin position="335"/>
        <end position="371"/>
    </location>
</feature>
<comment type="caution">
    <text evidence="4">The sequence shown here is derived from an EMBL/GenBank/DDBJ whole genome shotgun (WGS) entry which is preliminary data.</text>
</comment>
<dbReference type="InterPro" id="IPR038332">
    <property type="entry name" value="PPE_sf"/>
</dbReference>
<sequence>MTAPIWMALPPEVHSTLLSSGPGPGPLLAAATQWTSLSAEYASAASELTAMLGAVQAGAWQGPSADQYTAAHGPYLDWLLGSGVKSTFAAALHETAAGAYTAALAAMPSLPELAANHALHTALVATNFFGVNTIPIAVNEADYIRMWIQAAETMTAYQAVAESALAAVPVTSPAPAILAPGGEAASTAAAVQSAAAAPAAQSGSNLDQADATATAQSTTSWQDQLAALIQQYTSNFAWPVSKDLNPGGWPIPSGPFTSGLINLFSNIPGMTPTLASALAWATFHTLMIFWPIGQTVIQAAVIGAAVGAVPAAVAATGSLGALGALGAVGAGAPAPMPAPAAATSVGGAPAMTTSAPAPSPTVTHTSSMSSPTPSPAPSPAGGGPATGGPGPGIGPTTSNPLGTGMGDSFYAAQASGLGTGSTLAERRTRRRERDLDDELSRDEDTALPHDEAARERLRAHARDRGLGREYMDLEDEVSATRRGIGSLGMGAVPPAVGKVTVTRGTLGGTRTVPMMPSSWHLDGSGGTG</sequence>
<dbReference type="SUPFAM" id="SSF140459">
    <property type="entry name" value="PE/PPE dimer-like"/>
    <property type="match status" value="1"/>
</dbReference>
<evidence type="ECO:0000256" key="2">
    <source>
        <dbReference type="SAM" id="MobiDB-lite"/>
    </source>
</evidence>
<dbReference type="RefSeq" id="WP_070935324.1">
    <property type="nucleotide sequence ID" value="NZ_MLIK01000004.1"/>
</dbReference>
<dbReference type="OrthoDB" id="4753487at2"/>
<dbReference type="PANTHER" id="PTHR46766">
    <property type="entry name" value="GLUTAMINE-RICH PROTEIN 2"/>
    <property type="match status" value="1"/>
</dbReference>
<dbReference type="FunFam" id="1.20.1260.20:FF:000001">
    <property type="entry name" value="PPE family protein PPE41"/>
    <property type="match status" value="1"/>
</dbReference>
<evidence type="ECO:0000256" key="1">
    <source>
        <dbReference type="ARBA" id="ARBA00010652"/>
    </source>
</evidence>
<dbReference type="Gene3D" id="1.20.1260.20">
    <property type="entry name" value="PPE superfamily"/>
    <property type="match status" value="1"/>
</dbReference>
<accession>A0A1S1LDJ8</accession>
<proteinExistence type="inferred from homology"/>
<feature type="region of interest" description="Disordered" evidence="2">
    <location>
        <begin position="507"/>
        <end position="528"/>
    </location>
</feature>
<reference evidence="4 5" key="1">
    <citation type="submission" date="2016-10" db="EMBL/GenBank/DDBJ databases">
        <title>Evaluation of Human, Veterinary and Environmental Mycobacterium chelonae Isolates by Core Genome Phylogenomic Analysis, Targeted Gene Comparison, and Anti-microbial Susceptibility Patterns: A Tale of Mistaken Identities.</title>
        <authorList>
            <person name="Fogelson S.B."/>
            <person name="Camus A.C."/>
            <person name="Lorenz W."/>
            <person name="Vasireddy R."/>
            <person name="Vasireddy S."/>
            <person name="Smith T."/>
            <person name="Brown-Elliott B.A."/>
            <person name="Wallace R.J.Jr."/>
            <person name="Hasan N.A."/>
            <person name="Reischl U."/>
            <person name="Sanchez S."/>
        </authorList>
    </citation>
    <scope>NUCLEOTIDE SEQUENCE [LARGE SCALE GENOMIC DNA]</scope>
    <source>
        <strain evidence="4 5">1559</strain>
    </source>
</reference>
<evidence type="ECO:0000313" key="4">
    <source>
        <dbReference type="EMBL" id="OHU30460.1"/>
    </source>
</evidence>
<feature type="compositionally biased region" description="Basic and acidic residues" evidence="2">
    <location>
        <begin position="442"/>
        <end position="454"/>
    </location>
</feature>
<feature type="domain" description="PPE" evidence="3">
    <location>
        <begin position="6"/>
        <end position="169"/>
    </location>
</feature>
<dbReference type="PANTHER" id="PTHR46766:SF1">
    <property type="entry name" value="GLUTAMINE-RICH PROTEIN 2"/>
    <property type="match status" value="1"/>
</dbReference>
<dbReference type="STRING" id="948102.BKG76_01480"/>
<dbReference type="Proteomes" id="UP000179616">
    <property type="component" value="Unassembled WGS sequence"/>
</dbReference>
<evidence type="ECO:0000313" key="5">
    <source>
        <dbReference type="Proteomes" id="UP000179616"/>
    </source>
</evidence>
<evidence type="ECO:0000259" key="3">
    <source>
        <dbReference type="Pfam" id="PF00823"/>
    </source>
</evidence>
<name>A0A1S1LDJ8_9MYCO</name>
<organism evidence="4 5">
    <name type="scientific">Mycobacteroides franklinii</name>
    <dbReference type="NCBI Taxonomy" id="948102"/>
    <lineage>
        <taxon>Bacteria</taxon>
        <taxon>Bacillati</taxon>
        <taxon>Actinomycetota</taxon>
        <taxon>Actinomycetes</taxon>
        <taxon>Mycobacteriales</taxon>
        <taxon>Mycobacteriaceae</taxon>
        <taxon>Mycobacteroides</taxon>
    </lineage>
</organism>
<protein>
    <recommendedName>
        <fullName evidence="3">PPE domain-containing protein</fullName>
    </recommendedName>
</protein>